<dbReference type="EMBL" id="CAJVPL010006690">
    <property type="protein sequence ID" value="CAG8665621.1"/>
    <property type="molecule type" value="Genomic_DNA"/>
</dbReference>
<protein>
    <submittedName>
        <fullName evidence="1">9844_t:CDS:1</fullName>
    </submittedName>
</protein>
<dbReference type="Proteomes" id="UP000789831">
    <property type="component" value="Unassembled WGS sequence"/>
</dbReference>
<evidence type="ECO:0000313" key="2">
    <source>
        <dbReference type="Proteomes" id="UP000789831"/>
    </source>
</evidence>
<proteinExistence type="predicted"/>
<keyword evidence="2" id="KW-1185">Reference proteome</keyword>
<feature type="non-terminal residue" evidence="1">
    <location>
        <position position="1"/>
    </location>
</feature>
<accession>A0A9N9HAI6</accession>
<dbReference type="AlphaFoldDB" id="A0A9N9HAI6"/>
<evidence type="ECO:0000313" key="1">
    <source>
        <dbReference type="EMBL" id="CAG8665621.1"/>
    </source>
</evidence>
<sequence>TNIHPKINKQLEYKHKMTTSKQLFVVALLLATCLFALSDAVPHPIPEPEPFFDNGKYTIKHNGQLYQCSCPGMSGFIPTCCKA</sequence>
<reference evidence="1" key="1">
    <citation type="submission" date="2021-06" db="EMBL/GenBank/DDBJ databases">
        <authorList>
            <person name="Kallberg Y."/>
            <person name="Tangrot J."/>
            <person name="Rosling A."/>
        </authorList>
    </citation>
    <scope>NUCLEOTIDE SEQUENCE</scope>
    <source>
        <strain evidence="1">MT106</strain>
    </source>
</reference>
<gene>
    <name evidence="1" type="ORF">AGERDE_LOCUS12023</name>
</gene>
<comment type="caution">
    <text evidence="1">The sequence shown here is derived from an EMBL/GenBank/DDBJ whole genome shotgun (WGS) entry which is preliminary data.</text>
</comment>
<name>A0A9N9HAI6_9GLOM</name>
<organism evidence="1 2">
    <name type="scientific">Ambispora gerdemannii</name>
    <dbReference type="NCBI Taxonomy" id="144530"/>
    <lineage>
        <taxon>Eukaryota</taxon>
        <taxon>Fungi</taxon>
        <taxon>Fungi incertae sedis</taxon>
        <taxon>Mucoromycota</taxon>
        <taxon>Glomeromycotina</taxon>
        <taxon>Glomeromycetes</taxon>
        <taxon>Archaeosporales</taxon>
        <taxon>Ambisporaceae</taxon>
        <taxon>Ambispora</taxon>
    </lineage>
</organism>